<comment type="caution">
    <text evidence="1">The sequence shown here is derived from an EMBL/GenBank/DDBJ whole genome shotgun (WGS) entry which is preliminary data.</text>
</comment>
<protein>
    <submittedName>
        <fullName evidence="1">Uncharacterized protein</fullName>
    </submittedName>
</protein>
<gene>
    <name evidence="1" type="ORF">ABEB36_006177</name>
</gene>
<dbReference type="EMBL" id="JBDJPC010000005">
    <property type="protein sequence ID" value="KAL1500730.1"/>
    <property type="molecule type" value="Genomic_DNA"/>
</dbReference>
<proteinExistence type="predicted"/>
<evidence type="ECO:0000313" key="1">
    <source>
        <dbReference type="EMBL" id="KAL1500730.1"/>
    </source>
</evidence>
<evidence type="ECO:0000313" key="2">
    <source>
        <dbReference type="Proteomes" id="UP001566132"/>
    </source>
</evidence>
<accession>A0ABD1EPN0</accession>
<dbReference type="AlphaFoldDB" id="A0ABD1EPN0"/>
<keyword evidence="2" id="KW-1185">Reference proteome</keyword>
<sequence length="116" mass="13524">MESSIDVIIDFGSLKIHTGYLKDIHNIPKKSLYGLTINNKIIGPYLFDENLTAELYLNLLSFKLIYILAIIFSNTYDPGISQERIWFQQNGGPPHFDVNIRRYLDQVFLNCWIGRR</sequence>
<name>A0ABD1EPN0_HYPHA</name>
<dbReference type="Proteomes" id="UP001566132">
    <property type="component" value="Unassembled WGS sequence"/>
</dbReference>
<organism evidence="1 2">
    <name type="scientific">Hypothenemus hampei</name>
    <name type="common">Coffee berry borer</name>
    <dbReference type="NCBI Taxonomy" id="57062"/>
    <lineage>
        <taxon>Eukaryota</taxon>
        <taxon>Metazoa</taxon>
        <taxon>Ecdysozoa</taxon>
        <taxon>Arthropoda</taxon>
        <taxon>Hexapoda</taxon>
        <taxon>Insecta</taxon>
        <taxon>Pterygota</taxon>
        <taxon>Neoptera</taxon>
        <taxon>Endopterygota</taxon>
        <taxon>Coleoptera</taxon>
        <taxon>Polyphaga</taxon>
        <taxon>Cucujiformia</taxon>
        <taxon>Curculionidae</taxon>
        <taxon>Scolytinae</taxon>
        <taxon>Hypothenemus</taxon>
    </lineage>
</organism>
<reference evidence="1 2" key="1">
    <citation type="submission" date="2024-05" db="EMBL/GenBank/DDBJ databases">
        <title>Genetic variation in Jamaican populations of the coffee berry borer (Hypothenemus hampei).</title>
        <authorList>
            <person name="Errbii M."/>
            <person name="Myrie A."/>
        </authorList>
    </citation>
    <scope>NUCLEOTIDE SEQUENCE [LARGE SCALE GENOMIC DNA]</scope>
    <source>
        <strain evidence="1">JA-Hopewell-2020-01-JO</strain>
        <tissue evidence="1">Whole body</tissue>
    </source>
</reference>